<feature type="domain" description="ABC transporter substrate-binding protein PnrA-like" evidence="9">
    <location>
        <begin position="55"/>
        <end position="361"/>
    </location>
</feature>
<evidence type="ECO:0000259" key="9">
    <source>
        <dbReference type="Pfam" id="PF02608"/>
    </source>
</evidence>
<accession>A0A8J3YXM4</accession>
<evidence type="ECO:0000256" key="6">
    <source>
        <dbReference type="ARBA" id="ARBA00023288"/>
    </source>
</evidence>
<dbReference type="InterPro" id="IPR028082">
    <property type="entry name" value="Peripla_BP_I"/>
</dbReference>
<organism evidence="10 11">
    <name type="scientific">Virgisporangium aurantiacum</name>
    <dbReference type="NCBI Taxonomy" id="175570"/>
    <lineage>
        <taxon>Bacteria</taxon>
        <taxon>Bacillati</taxon>
        <taxon>Actinomycetota</taxon>
        <taxon>Actinomycetes</taxon>
        <taxon>Micromonosporales</taxon>
        <taxon>Micromonosporaceae</taxon>
        <taxon>Virgisporangium</taxon>
    </lineage>
</organism>
<keyword evidence="6" id="KW-0449">Lipoprotein</keyword>
<feature type="signal peptide" evidence="8">
    <location>
        <begin position="1"/>
        <end position="30"/>
    </location>
</feature>
<dbReference type="EMBL" id="BOPG01000008">
    <property type="protein sequence ID" value="GIJ53579.1"/>
    <property type="molecule type" value="Genomic_DNA"/>
</dbReference>
<keyword evidence="5" id="KW-0472">Membrane</keyword>
<protein>
    <submittedName>
        <fullName evidence="10">BMP family ABC transporter substrate-binding protein</fullName>
    </submittedName>
</protein>
<keyword evidence="3" id="KW-1003">Cell membrane</keyword>
<comment type="similarity">
    <text evidence="2">Belongs to the BMP lipoprotein family.</text>
</comment>
<dbReference type="Proteomes" id="UP000612585">
    <property type="component" value="Unassembled WGS sequence"/>
</dbReference>
<keyword evidence="7" id="KW-0175">Coiled coil</keyword>
<dbReference type="Gene3D" id="3.40.50.2300">
    <property type="match status" value="2"/>
</dbReference>
<comment type="subcellular location">
    <subcellularLocation>
        <location evidence="1">Cell membrane</location>
        <topology evidence="1">Lipid-anchor</topology>
    </subcellularLocation>
</comment>
<evidence type="ECO:0000256" key="3">
    <source>
        <dbReference type="ARBA" id="ARBA00022475"/>
    </source>
</evidence>
<dbReference type="GO" id="GO:0005886">
    <property type="term" value="C:plasma membrane"/>
    <property type="evidence" value="ECO:0007669"/>
    <property type="project" value="UniProtKB-SubCell"/>
</dbReference>
<evidence type="ECO:0000256" key="1">
    <source>
        <dbReference type="ARBA" id="ARBA00004193"/>
    </source>
</evidence>
<evidence type="ECO:0000256" key="5">
    <source>
        <dbReference type="ARBA" id="ARBA00023136"/>
    </source>
</evidence>
<keyword evidence="4 8" id="KW-0732">Signal</keyword>
<feature type="coiled-coil region" evidence="7">
    <location>
        <begin position="71"/>
        <end position="98"/>
    </location>
</feature>
<evidence type="ECO:0000313" key="10">
    <source>
        <dbReference type="EMBL" id="GIJ53579.1"/>
    </source>
</evidence>
<dbReference type="PROSITE" id="PS51257">
    <property type="entry name" value="PROKAR_LIPOPROTEIN"/>
    <property type="match status" value="1"/>
</dbReference>
<evidence type="ECO:0000256" key="4">
    <source>
        <dbReference type="ARBA" id="ARBA00022729"/>
    </source>
</evidence>
<name>A0A8J3YXM4_9ACTN</name>
<dbReference type="AlphaFoldDB" id="A0A8J3YXM4"/>
<dbReference type="SUPFAM" id="SSF53822">
    <property type="entry name" value="Periplasmic binding protein-like I"/>
    <property type="match status" value="1"/>
</dbReference>
<dbReference type="Pfam" id="PF02608">
    <property type="entry name" value="Bmp"/>
    <property type="match status" value="1"/>
</dbReference>
<evidence type="ECO:0000256" key="7">
    <source>
        <dbReference type="SAM" id="Coils"/>
    </source>
</evidence>
<dbReference type="PANTHER" id="PTHR34296">
    <property type="entry name" value="TRANSCRIPTIONAL ACTIVATOR PROTEIN MED"/>
    <property type="match status" value="1"/>
</dbReference>
<evidence type="ECO:0000256" key="2">
    <source>
        <dbReference type="ARBA" id="ARBA00008610"/>
    </source>
</evidence>
<dbReference type="InterPro" id="IPR050957">
    <property type="entry name" value="BMP_lipoprotein"/>
</dbReference>
<dbReference type="PANTHER" id="PTHR34296:SF2">
    <property type="entry name" value="ABC TRANSPORTER GUANOSINE-BINDING PROTEIN NUPN"/>
    <property type="match status" value="1"/>
</dbReference>
<sequence>MGKEIVLRRVRGMKMLALAGAAVITLGMTACGGTDDDGSDGGSGSNDKTVKVGLAFDIGGRGDKSFNDAAALGLDNAMKELKIEAKDLEAAANESENDKFERLKLLCTGGYNPVIAVGFVYAGADPKTGPLAKAAQECPDTKFAIIDDQSVTAPNVTGLVFAEEQGSFLVGAAAALKTKTGTVGFVGGCDVPLIHKFEAGFKAGAAAAKAGTKVLSNYLSTPADKCSGFNDPAKGETQATGMYDQGADVVYQAAGGSGSGVFKAAKAKGKWAIGVDSDQYNTVQADLKDVIITSMLKRVDVAVYNFIKDQAAGKFTAGKVVFDLKAEGVGYSTSGGKIDDIKAQLDKYKADIIAGTIKVPEA</sequence>
<keyword evidence="11" id="KW-1185">Reference proteome</keyword>
<evidence type="ECO:0000313" key="11">
    <source>
        <dbReference type="Proteomes" id="UP000612585"/>
    </source>
</evidence>
<comment type="caution">
    <text evidence="10">The sequence shown here is derived from an EMBL/GenBank/DDBJ whole genome shotgun (WGS) entry which is preliminary data.</text>
</comment>
<proteinExistence type="inferred from homology"/>
<feature type="chain" id="PRO_5039236813" evidence="8">
    <location>
        <begin position="31"/>
        <end position="362"/>
    </location>
</feature>
<gene>
    <name evidence="10" type="primary">bmpA</name>
    <name evidence="10" type="ORF">Vau01_010950</name>
</gene>
<reference evidence="10" key="1">
    <citation type="submission" date="2021-01" db="EMBL/GenBank/DDBJ databases">
        <title>Whole genome shotgun sequence of Virgisporangium aurantiacum NBRC 16421.</title>
        <authorList>
            <person name="Komaki H."/>
            <person name="Tamura T."/>
        </authorList>
    </citation>
    <scope>NUCLEOTIDE SEQUENCE</scope>
    <source>
        <strain evidence="10">NBRC 16421</strain>
    </source>
</reference>
<dbReference type="CDD" id="cd06354">
    <property type="entry name" value="PBP1_PrnA-like"/>
    <property type="match status" value="1"/>
</dbReference>
<evidence type="ECO:0000256" key="8">
    <source>
        <dbReference type="SAM" id="SignalP"/>
    </source>
</evidence>
<dbReference type="InterPro" id="IPR003760">
    <property type="entry name" value="PnrA-like"/>
</dbReference>